<evidence type="ECO:0000256" key="3">
    <source>
        <dbReference type="ARBA" id="ARBA00022448"/>
    </source>
</evidence>
<proteinExistence type="inferred from homology"/>
<evidence type="ECO:0000256" key="2">
    <source>
        <dbReference type="ARBA" id="ARBA00010992"/>
    </source>
</evidence>
<feature type="transmembrane region" description="Helical" evidence="10">
    <location>
        <begin position="159"/>
        <end position="176"/>
    </location>
</feature>
<feature type="transmembrane region" description="Helical" evidence="10">
    <location>
        <begin position="303"/>
        <end position="325"/>
    </location>
</feature>
<dbReference type="PROSITE" id="PS50850">
    <property type="entry name" value="MFS"/>
    <property type="match status" value="1"/>
</dbReference>
<dbReference type="Gene3D" id="1.20.1250.20">
    <property type="entry name" value="MFS general substrate transporter like domains"/>
    <property type="match status" value="1"/>
</dbReference>
<feature type="transmembrane region" description="Helical" evidence="10">
    <location>
        <begin position="332"/>
        <end position="351"/>
    </location>
</feature>
<accession>A0A6V7QN63</accession>
<keyword evidence="8" id="KW-0175">Coiled coil</keyword>
<feature type="transmembrane region" description="Helical" evidence="10">
    <location>
        <begin position="431"/>
        <end position="451"/>
    </location>
</feature>
<evidence type="ECO:0000256" key="8">
    <source>
        <dbReference type="SAM" id="Coils"/>
    </source>
</evidence>
<protein>
    <recommendedName>
        <fullName evidence="11">Major facilitator superfamily (MFS) profile domain-containing protein</fullName>
    </recommendedName>
</protein>
<dbReference type="PRINTS" id="PR00171">
    <property type="entry name" value="SUGRTRNSPORT"/>
</dbReference>
<evidence type="ECO:0000256" key="4">
    <source>
        <dbReference type="ARBA" id="ARBA00022692"/>
    </source>
</evidence>
<evidence type="ECO:0000313" key="12">
    <source>
        <dbReference type="EMBL" id="CAD1844377.1"/>
    </source>
</evidence>
<comment type="subcellular location">
    <subcellularLocation>
        <location evidence="1">Membrane</location>
        <topology evidence="1">Multi-pass membrane protein</topology>
    </subcellularLocation>
</comment>
<dbReference type="InterPro" id="IPR005829">
    <property type="entry name" value="Sugar_transporter_CS"/>
</dbReference>
<keyword evidence="3 7" id="KW-0813">Transport</keyword>
<evidence type="ECO:0000256" key="7">
    <source>
        <dbReference type="RuleBase" id="RU003346"/>
    </source>
</evidence>
<evidence type="ECO:0000256" key="6">
    <source>
        <dbReference type="ARBA" id="ARBA00023136"/>
    </source>
</evidence>
<feature type="coiled-coil region" evidence="8">
    <location>
        <begin position="231"/>
        <end position="265"/>
    </location>
</feature>
<dbReference type="InterPro" id="IPR003663">
    <property type="entry name" value="Sugar/inositol_transpt"/>
</dbReference>
<feature type="domain" description="Major facilitator superfamily (MFS) profile" evidence="11">
    <location>
        <begin position="1"/>
        <end position="459"/>
    </location>
</feature>
<comment type="similarity">
    <text evidence="2 7">Belongs to the major facilitator superfamily. Sugar transporter (TC 2.A.1.1) family.</text>
</comment>
<dbReference type="PROSITE" id="PS00216">
    <property type="entry name" value="SUGAR_TRANSPORT_1"/>
    <property type="match status" value="1"/>
</dbReference>
<evidence type="ECO:0000256" key="5">
    <source>
        <dbReference type="ARBA" id="ARBA00022989"/>
    </source>
</evidence>
<dbReference type="EMBL" id="LR862137">
    <property type="protein sequence ID" value="CAD1844377.1"/>
    <property type="molecule type" value="Genomic_DNA"/>
</dbReference>
<dbReference type="InterPro" id="IPR036259">
    <property type="entry name" value="MFS_trans_sf"/>
</dbReference>
<reference evidence="12" key="1">
    <citation type="submission" date="2020-07" db="EMBL/GenBank/DDBJ databases">
        <authorList>
            <person name="Lin J."/>
        </authorList>
    </citation>
    <scope>NUCLEOTIDE SEQUENCE</scope>
</reference>
<dbReference type="InterPro" id="IPR050814">
    <property type="entry name" value="Myo-inositol_Transporter"/>
</dbReference>
<dbReference type="PANTHER" id="PTHR48020:SF49">
    <property type="entry name" value="SUGAR TRANSPORTER"/>
    <property type="match status" value="1"/>
</dbReference>
<feature type="region of interest" description="Disordered" evidence="9">
    <location>
        <begin position="52"/>
        <end position="73"/>
    </location>
</feature>
<dbReference type="InterPro" id="IPR020846">
    <property type="entry name" value="MFS_dom"/>
</dbReference>
<dbReference type="SUPFAM" id="SSF103473">
    <property type="entry name" value="MFS general substrate transporter"/>
    <property type="match status" value="1"/>
</dbReference>
<feature type="transmembrane region" description="Helical" evidence="10">
    <location>
        <begin position="188"/>
        <end position="211"/>
    </location>
</feature>
<dbReference type="Pfam" id="PF00083">
    <property type="entry name" value="Sugar_tr"/>
    <property type="match status" value="1"/>
</dbReference>
<evidence type="ECO:0000259" key="11">
    <source>
        <dbReference type="PROSITE" id="PS50850"/>
    </source>
</evidence>
<evidence type="ECO:0000256" key="10">
    <source>
        <dbReference type="SAM" id="Phobius"/>
    </source>
</evidence>
<dbReference type="AlphaFoldDB" id="A0A6V7QN63"/>
<evidence type="ECO:0000256" key="9">
    <source>
        <dbReference type="SAM" id="MobiDB-lite"/>
    </source>
</evidence>
<evidence type="ECO:0000256" key="1">
    <source>
        <dbReference type="ARBA" id="ARBA00004141"/>
    </source>
</evidence>
<dbReference type="InterPro" id="IPR005828">
    <property type="entry name" value="MFS_sugar_transport-like"/>
</dbReference>
<sequence>MRLLDNNTEAIGCGNVKYRRIEAEEGGGGDVEEEEAFGWRWSGRNDSRKCRRNERRHSFHSERSPHNRTPGRATYRMPEHRLAARQSARRKDLRHRRQKMDHWSCSIVFQCGAAVMAFAPSFLVLMIGRLLAGVGIGFGVMIAPVYIAEISPSVSRGSLTSFPEIFINLGILLGYISNYAFSGLSEHINWRIMLGVGILPSIFIGFALFVIPESPRWLVTKRRVKEARSVLRRISESELEAEERLAEIEQAAAAASASAKKHEEKAIWRELLSPSPSLLRMLIAGCGIQCFQQITGIESENEILAATVAVGFTKTAFILVAIFLIDKAGRKPLLYVGTVGMTVCLFVLGIALTHQHGSGLLSPDVGIRLAIWAVCGNVAFFSIGIGPICWVLTSEIFPSRLRAQASALGAVGNRLSSGLVAMSFLSVSRQISVAGTFFIFSAASALSIAFVHKFVPETKGKSLEQIEMLFQSAAEMQGGEVQLGDVERLVQEE</sequence>
<organism evidence="12">
    <name type="scientific">Ananas comosus var. bracteatus</name>
    <name type="common">red pineapple</name>
    <dbReference type="NCBI Taxonomy" id="296719"/>
    <lineage>
        <taxon>Eukaryota</taxon>
        <taxon>Viridiplantae</taxon>
        <taxon>Streptophyta</taxon>
        <taxon>Embryophyta</taxon>
        <taxon>Tracheophyta</taxon>
        <taxon>Spermatophyta</taxon>
        <taxon>Magnoliopsida</taxon>
        <taxon>Liliopsida</taxon>
        <taxon>Poales</taxon>
        <taxon>Bromeliaceae</taxon>
        <taxon>Bromelioideae</taxon>
        <taxon>Ananas</taxon>
    </lineage>
</organism>
<feature type="transmembrane region" description="Helical" evidence="10">
    <location>
        <begin position="130"/>
        <end position="147"/>
    </location>
</feature>
<dbReference type="PANTHER" id="PTHR48020">
    <property type="entry name" value="PROTON MYO-INOSITOL COTRANSPORTER"/>
    <property type="match status" value="1"/>
</dbReference>
<dbReference type="GO" id="GO:0022857">
    <property type="term" value="F:transmembrane transporter activity"/>
    <property type="evidence" value="ECO:0007669"/>
    <property type="project" value="InterPro"/>
</dbReference>
<keyword evidence="6 10" id="KW-0472">Membrane</keyword>
<feature type="transmembrane region" description="Helical" evidence="10">
    <location>
        <begin position="103"/>
        <end position="124"/>
    </location>
</feature>
<dbReference type="GO" id="GO:0016020">
    <property type="term" value="C:membrane"/>
    <property type="evidence" value="ECO:0007669"/>
    <property type="project" value="UniProtKB-SubCell"/>
</dbReference>
<keyword evidence="4 10" id="KW-0812">Transmembrane</keyword>
<dbReference type="PROSITE" id="PS00217">
    <property type="entry name" value="SUGAR_TRANSPORT_2"/>
    <property type="match status" value="1"/>
</dbReference>
<dbReference type="NCBIfam" id="TIGR00879">
    <property type="entry name" value="SP"/>
    <property type="match status" value="1"/>
</dbReference>
<gene>
    <name evidence="12" type="ORF">CB5_LOCUS27588</name>
</gene>
<feature type="transmembrane region" description="Helical" evidence="10">
    <location>
        <begin position="371"/>
        <end position="393"/>
    </location>
</feature>
<keyword evidence="5 10" id="KW-1133">Transmembrane helix</keyword>
<name>A0A6V7QN63_ANACO</name>